<dbReference type="Proteomes" id="UP001642484">
    <property type="component" value="Unassembled WGS sequence"/>
</dbReference>
<comment type="caution">
    <text evidence="1">The sequence shown here is derived from an EMBL/GenBank/DDBJ whole genome shotgun (WGS) entry which is preliminary data.</text>
</comment>
<name>A0ABP0PPW5_9DINO</name>
<gene>
    <name evidence="1" type="ORF">CCMP2556_LOCUS38459</name>
</gene>
<evidence type="ECO:0000313" key="1">
    <source>
        <dbReference type="EMBL" id="CAK9078071.1"/>
    </source>
</evidence>
<evidence type="ECO:0000313" key="2">
    <source>
        <dbReference type="Proteomes" id="UP001642484"/>
    </source>
</evidence>
<keyword evidence="2" id="KW-1185">Reference proteome</keyword>
<proteinExistence type="predicted"/>
<organism evidence="1 2">
    <name type="scientific">Durusdinium trenchii</name>
    <dbReference type="NCBI Taxonomy" id="1381693"/>
    <lineage>
        <taxon>Eukaryota</taxon>
        <taxon>Sar</taxon>
        <taxon>Alveolata</taxon>
        <taxon>Dinophyceae</taxon>
        <taxon>Suessiales</taxon>
        <taxon>Symbiodiniaceae</taxon>
        <taxon>Durusdinium</taxon>
    </lineage>
</organism>
<reference evidence="1 2" key="1">
    <citation type="submission" date="2024-02" db="EMBL/GenBank/DDBJ databases">
        <authorList>
            <person name="Chen Y."/>
            <person name="Shah S."/>
            <person name="Dougan E. K."/>
            <person name="Thang M."/>
            <person name="Chan C."/>
        </authorList>
    </citation>
    <scope>NUCLEOTIDE SEQUENCE [LARGE SCALE GENOMIC DNA]</scope>
</reference>
<dbReference type="EMBL" id="CAXAMN010023495">
    <property type="protein sequence ID" value="CAK9078071.1"/>
    <property type="molecule type" value="Genomic_DNA"/>
</dbReference>
<protein>
    <submittedName>
        <fullName evidence="1">Uncharacterized protein</fullName>
    </submittedName>
</protein>
<accession>A0ABP0PPW5</accession>
<sequence length="71" mass="7839">MERSKATLRGFRPWQAELALDAVNSSRECTTAGSGQWQVHTVKRGWATLTPALQAQWSESQAISSVIIPKI</sequence>